<evidence type="ECO:0000313" key="2">
    <source>
        <dbReference type="EMBL" id="KAF0314645.1"/>
    </source>
</evidence>
<feature type="region of interest" description="Disordered" evidence="1">
    <location>
        <begin position="1"/>
        <end position="66"/>
    </location>
</feature>
<sequence>MSDVVSDCRRRRGEEGRGSDRRPGAAAAHLQTGQRQLPRGGRPARPPSLGHAGQPAARDPVPTGDDVIRERLPGRYQSRDLLPHSAHVAARLRPVFLQRSRRDAQRRRDRHHRHRARCLDDGHRPILQQVGQDPYVGAVRVQFQVPPSDS</sequence>
<accession>A0A6A4X610</accession>
<feature type="compositionally biased region" description="Basic and acidic residues" evidence="1">
    <location>
        <begin position="1"/>
        <end position="23"/>
    </location>
</feature>
<evidence type="ECO:0000256" key="1">
    <source>
        <dbReference type="SAM" id="MobiDB-lite"/>
    </source>
</evidence>
<proteinExistence type="predicted"/>
<gene>
    <name evidence="2" type="ORF">FJT64_014919</name>
</gene>
<dbReference type="Proteomes" id="UP000440578">
    <property type="component" value="Unassembled WGS sequence"/>
</dbReference>
<dbReference type="AlphaFoldDB" id="A0A6A4X610"/>
<name>A0A6A4X610_AMPAM</name>
<organism evidence="2 3">
    <name type="scientific">Amphibalanus amphitrite</name>
    <name type="common">Striped barnacle</name>
    <name type="synonym">Balanus amphitrite</name>
    <dbReference type="NCBI Taxonomy" id="1232801"/>
    <lineage>
        <taxon>Eukaryota</taxon>
        <taxon>Metazoa</taxon>
        <taxon>Ecdysozoa</taxon>
        <taxon>Arthropoda</taxon>
        <taxon>Crustacea</taxon>
        <taxon>Multicrustacea</taxon>
        <taxon>Cirripedia</taxon>
        <taxon>Thoracica</taxon>
        <taxon>Thoracicalcarea</taxon>
        <taxon>Balanomorpha</taxon>
        <taxon>Balanoidea</taxon>
        <taxon>Balanidae</taxon>
        <taxon>Amphibalaninae</taxon>
        <taxon>Amphibalanus</taxon>
    </lineage>
</organism>
<evidence type="ECO:0000313" key="3">
    <source>
        <dbReference type="Proteomes" id="UP000440578"/>
    </source>
</evidence>
<protein>
    <submittedName>
        <fullName evidence="2">Uncharacterized protein</fullName>
    </submittedName>
</protein>
<comment type="caution">
    <text evidence="2">The sequence shown here is derived from an EMBL/GenBank/DDBJ whole genome shotgun (WGS) entry which is preliminary data.</text>
</comment>
<reference evidence="2 3" key="1">
    <citation type="submission" date="2019-07" db="EMBL/GenBank/DDBJ databases">
        <title>Draft genome assembly of a fouling barnacle, Amphibalanus amphitrite (Darwin, 1854): The first reference genome for Thecostraca.</title>
        <authorList>
            <person name="Kim W."/>
        </authorList>
    </citation>
    <scope>NUCLEOTIDE SEQUENCE [LARGE SCALE GENOMIC DNA]</scope>
    <source>
        <strain evidence="2">SNU_AA5</strain>
        <tissue evidence="2">Soma without cirri and trophi</tissue>
    </source>
</reference>
<keyword evidence="3" id="KW-1185">Reference proteome</keyword>
<dbReference type="EMBL" id="VIIS01000008">
    <property type="protein sequence ID" value="KAF0314645.1"/>
    <property type="molecule type" value="Genomic_DNA"/>
</dbReference>